<dbReference type="AlphaFoldDB" id="A0AAD7UPN9"/>
<keyword evidence="2" id="KW-1185">Reference proteome</keyword>
<reference evidence="1" key="1">
    <citation type="submission" date="2023-01" db="EMBL/GenBank/DDBJ databases">
        <title>Metagenome sequencing of chrysophaentin producing Chrysophaeum taylorii.</title>
        <authorList>
            <person name="Davison J."/>
            <person name="Bewley C."/>
        </authorList>
    </citation>
    <scope>NUCLEOTIDE SEQUENCE</scope>
    <source>
        <strain evidence="1">NIES-1699</strain>
    </source>
</reference>
<evidence type="ECO:0000313" key="1">
    <source>
        <dbReference type="EMBL" id="KAJ8613390.1"/>
    </source>
</evidence>
<dbReference type="EMBL" id="JAQMWT010000029">
    <property type="protein sequence ID" value="KAJ8613390.1"/>
    <property type="molecule type" value="Genomic_DNA"/>
</dbReference>
<name>A0AAD7UPN9_9STRA</name>
<comment type="caution">
    <text evidence="1">The sequence shown here is derived from an EMBL/GenBank/DDBJ whole genome shotgun (WGS) entry which is preliminary data.</text>
</comment>
<evidence type="ECO:0000313" key="2">
    <source>
        <dbReference type="Proteomes" id="UP001230188"/>
    </source>
</evidence>
<accession>A0AAD7UPN9</accession>
<gene>
    <name evidence="1" type="ORF">CTAYLR_002225</name>
</gene>
<dbReference type="Proteomes" id="UP001230188">
    <property type="component" value="Unassembled WGS sequence"/>
</dbReference>
<proteinExistence type="predicted"/>
<protein>
    <submittedName>
        <fullName evidence="1">Uncharacterized protein</fullName>
    </submittedName>
</protein>
<organism evidence="1 2">
    <name type="scientific">Chrysophaeum taylorii</name>
    <dbReference type="NCBI Taxonomy" id="2483200"/>
    <lineage>
        <taxon>Eukaryota</taxon>
        <taxon>Sar</taxon>
        <taxon>Stramenopiles</taxon>
        <taxon>Ochrophyta</taxon>
        <taxon>Pelagophyceae</taxon>
        <taxon>Pelagomonadales</taxon>
        <taxon>Pelagomonadaceae</taxon>
        <taxon>Chrysophaeum</taxon>
    </lineage>
</organism>
<sequence length="87" mass="9931">MHSWVTENVGELENVPLDANIAPDPMPALEPRFSLMKGLTELEEDMVHYLRLMEPMVRDCAAPLALSDDEILRFSYRTRHSHSAPPE</sequence>